<accession>A0A9Q1A332</accession>
<keyword evidence="2" id="KW-1185">Reference proteome</keyword>
<comment type="caution">
    <text evidence="1">The sequence shown here is derived from an EMBL/GenBank/DDBJ whole genome shotgun (WGS) entry which is preliminary data.</text>
</comment>
<dbReference type="EMBL" id="JAPFFK010000007">
    <property type="protein sequence ID" value="KAJ6756510.1"/>
    <property type="molecule type" value="Genomic_DNA"/>
</dbReference>
<evidence type="ECO:0000313" key="2">
    <source>
        <dbReference type="Proteomes" id="UP001151532"/>
    </source>
</evidence>
<reference evidence="1" key="1">
    <citation type="submission" date="2022-11" db="EMBL/GenBank/DDBJ databases">
        <authorList>
            <person name="Hyden B.L."/>
            <person name="Feng K."/>
            <person name="Yates T."/>
            <person name="Jawdy S."/>
            <person name="Smart L.B."/>
            <person name="Muchero W."/>
        </authorList>
    </citation>
    <scope>NUCLEOTIDE SEQUENCE</scope>
    <source>
        <tissue evidence="1">Shoot tip</tissue>
    </source>
</reference>
<sequence length="98" mass="10883">MECWVKDLEAESKEFGWVAKIINEDDLAYVVFVGRTVCSENSGHIDDGLFNARNLVVKLGLGCRAKALMGMTWCAVLVRGQYGFCFGYLGYGLLRVHG</sequence>
<evidence type="ECO:0000313" key="1">
    <source>
        <dbReference type="EMBL" id="KAJ6756510.1"/>
    </source>
</evidence>
<reference evidence="1" key="2">
    <citation type="journal article" date="2023" name="Int. J. Mol. Sci.">
        <title>De Novo Assembly and Annotation of 11 Diverse Shrub Willow (Salix) Genomes Reveals Novel Gene Organization in Sex-Linked Regions.</title>
        <authorList>
            <person name="Hyden B."/>
            <person name="Feng K."/>
            <person name="Yates T.B."/>
            <person name="Jawdy S."/>
            <person name="Cereghino C."/>
            <person name="Smart L.B."/>
            <person name="Muchero W."/>
        </authorList>
    </citation>
    <scope>NUCLEOTIDE SEQUENCE</scope>
    <source>
        <tissue evidence="1">Shoot tip</tissue>
    </source>
</reference>
<name>A0A9Q1A332_SALPP</name>
<proteinExistence type="predicted"/>
<organism evidence="1 2">
    <name type="scientific">Salix purpurea</name>
    <name type="common">Purple osier willow</name>
    <dbReference type="NCBI Taxonomy" id="77065"/>
    <lineage>
        <taxon>Eukaryota</taxon>
        <taxon>Viridiplantae</taxon>
        <taxon>Streptophyta</taxon>
        <taxon>Embryophyta</taxon>
        <taxon>Tracheophyta</taxon>
        <taxon>Spermatophyta</taxon>
        <taxon>Magnoliopsida</taxon>
        <taxon>eudicotyledons</taxon>
        <taxon>Gunneridae</taxon>
        <taxon>Pentapetalae</taxon>
        <taxon>rosids</taxon>
        <taxon>fabids</taxon>
        <taxon>Malpighiales</taxon>
        <taxon>Salicaceae</taxon>
        <taxon>Saliceae</taxon>
        <taxon>Salix</taxon>
    </lineage>
</organism>
<gene>
    <name evidence="1" type="ORF">OIU79_028826</name>
</gene>
<dbReference type="AlphaFoldDB" id="A0A9Q1A332"/>
<protein>
    <submittedName>
        <fullName evidence="1">Uncharacterized protein</fullName>
    </submittedName>
</protein>
<dbReference type="Proteomes" id="UP001151532">
    <property type="component" value="Chromosome 16"/>
</dbReference>